<dbReference type="RefSeq" id="WP_185798147.1">
    <property type="nucleotide sequence ID" value="NZ_JACLQD010000004.1"/>
</dbReference>
<evidence type="ECO:0000313" key="1">
    <source>
        <dbReference type="EMBL" id="MBC2836519.1"/>
    </source>
</evidence>
<comment type="caution">
    <text evidence="1">The sequence shown here is derived from an EMBL/GenBank/DDBJ whole genome shotgun (WGS) entry which is preliminary data.</text>
</comment>
<name>A0A842IA96_9RHOB</name>
<evidence type="ECO:0000313" key="2">
    <source>
        <dbReference type="Proteomes" id="UP000555411"/>
    </source>
</evidence>
<sequence>MSDENEIEDDPSEELEEGQDICPVCRTLVWPGAMDYCQHYLWTRWDGQIIWPSSEAEGLLRIANDFVASVYDAEEGGWAALAYVALRDGGSPEAAEFVAQGYSLSTEDVADAPDTKIGKWRETDGMLSGSGVACFAPIAAAAWAERRSVALKTALAVIGKQRPNID</sequence>
<gene>
    <name evidence="1" type="ORF">H7F16_13450</name>
</gene>
<protein>
    <submittedName>
        <fullName evidence="1">Uncharacterized protein</fullName>
    </submittedName>
</protein>
<keyword evidence="2" id="KW-1185">Reference proteome</keyword>
<dbReference type="EMBL" id="JACLQD010000004">
    <property type="protein sequence ID" value="MBC2836519.1"/>
    <property type="molecule type" value="Genomic_DNA"/>
</dbReference>
<reference evidence="1 2" key="1">
    <citation type="journal article" date="2017" name="Int. J. Syst. Evol. Microbiol.">
        <title>Gemmobacter straminiformis sp. nov., isolated from an artificial fountain.</title>
        <authorList>
            <person name="Kang J.Y."/>
            <person name="Kim M.J."/>
            <person name="Chun J."/>
            <person name="Son K.P."/>
            <person name="Jahng K.Y."/>
        </authorList>
    </citation>
    <scope>NUCLEOTIDE SEQUENCE [LARGE SCALE GENOMIC DNA]</scope>
    <source>
        <strain evidence="1 2">CAM-8</strain>
    </source>
</reference>
<organism evidence="1 2">
    <name type="scientific">Paragemmobacter straminiformis</name>
    <dbReference type="NCBI Taxonomy" id="2045119"/>
    <lineage>
        <taxon>Bacteria</taxon>
        <taxon>Pseudomonadati</taxon>
        <taxon>Pseudomonadota</taxon>
        <taxon>Alphaproteobacteria</taxon>
        <taxon>Rhodobacterales</taxon>
        <taxon>Paracoccaceae</taxon>
        <taxon>Paragemmobacter</taxon>
    </lineage>
</organism>
<proteinExistence type="predicted"/>
<accession>A0A842IA96</accession>
<dbReference type="Proteomes" id="UP000555411">
    <property type="component" value="Unassembled WGS sequence"/>
</dbReference>
<dbReference type="AlphaFoldDB" id="A0A842IA96"/>